<gene>
    <name evidence="1" type="ORF">QIA44_05620</name>
</gene>
<geneLocation type="plasmid" evidence="1 2">
    <name>cp32-12</name>
</geneLocation>
<accession>A0ACD5GLR7</accession>
<keyword evidence="2" id="KW-1185">Reference proteome</keyword>
<keyword evidence="1" id="KW-0614">Plasmid</keyword>
<proteinExistence type="predicted"/>
<protein>
    <submittedName>
        <fullName evidence="1">DUF226 domain-containing protein</fullName>
    </submittedName>
</protein>
<dbReference type="EMBL" id="CP179541">
    <property type="protein sequence ID" value="XPK47190.1"/>
    <property type="molecule type" value="Genomic_DNA"/>
</dbReference>
<name>A0ACD5GLR7_9SPIR</name>
<dbReference type="Proteomes" id="UP001301963">
    <property type="component" value="Plasmid cp32-12"/>
</dbReference>
<evidence type="ECO:0000313" key="2">
    <source>
        <dbReference type="Proteomes" id="UP001301963"/>
    </source>
</evidence>
<sequence>MEIALEPLKKVKYRVECQNKEHFIKIEKENGKTMYHTKIMMDIYKFGIYKKKNEFRLSLRALFNGEKIVEEIHLNPIKKGDKFLGIFYGYRKPIKKAIRKYELNGKKKFYGFARAYYMEFRFKKGSVFCYFKGLYRLLDKERMNNPYNTVLFSMFITVEQKVFEFYGKKYPEQGPLTKWIIKNLK</sequence>
<evidence type="ECO:0000313" key="1">
    <source>
        <dbReference type="EMBL" id="XPK47190.1"/>
    </source>
</evidence>
<organism evidence="1 2">
    <name type="scientific">Borreliella lusitaniae</name>
    <dbReference type="NCBI Taxonomy" id="100177"/>
    <lineage>
        <taxon>Bacteria</taxon>
        <taxon>Pseudomonadati</taxon>
        <taxon>Spirochaetota</taxon>
        <taxon>Spirochaetia</taxon>
        <taxon>Spirochaetales</taxon>
        <taxon>Borreliaceae</taxon>
        <taxon>Borreliella</taxon>
    </lineage>
</organism>
<reference evidence="1" key="1">
    <citation type="submission" date="2024-11" db="EMBL/GenBank/DDBJ databases">
        <title>Sequencing of Borrelia variable plasmids from multiple Borrelia sensu lato isolates.</title>
        <authorList>
            <person name="Mongodin E.F."/>
            <person name="Rudenko N."/>
            <person name="Fraser C.M."/>
            <person name="Schutzer S."/>
            <person name="Luft B."/>
            <person name="Morgan R."/>
            <person name="Casjens S."/>
            <person name="Qiu W."/>
        </authorList>
    </citation>
    <scope>NUCLEOTIDE SEQUENCE</scope>
    <source>
        <strain evidence="1">PotiB3</strain>
    </source>
</reference>